<evidence type="ECO:0000256" key="27">
    <source>
        <dbReference type="SAM" id="MobiDB-lite"/>
    </source>
</evidence>
<dbReference type="GO" id="GO:0030288">
    <property type="term" value="C:outer membrane-bounded periplasmic space"/>
    <property type="evidence" value="ECO:0007669"/>
    <property type="project" value="TreeGrafter"/>
</dbReference>
<dbReference type="PANTHER" id="PTHR32282">
    <property type="entry name" value="BINDING PROTEIN TRANSPEPTIDASE, PUTATIVE-RELATED"/>
    <property type="match status" value="1"/>
</dbReference>
<dbReference type="Pfam" id="PF00905">
    <property type="entry name" value="Transpeptidase"/>
    <property type="match status" value="1"/>
</dbReference>
<keyword evidence="33" id="KW-1185">Reference proteome</keyword>
<evidence type="ECO:0000256" key="11">
    <source>
        <dbReference type="ARBA" id="ARBA00022676"/>
    </source>
</evidence>
<evidence type="ECO:0000256" key="14">
    <source>
        <dbReference type="ARBA" id="ARBA00022801"/>
    </source>
</evidence>
<dbReference type="GO" id="GO:0071555">
    <property type="term" value="P:cell wall organization"/>
    <property type="evidence" value="ECO:0007669"/>
    <property type="project" value="UniProtKB-KW"/>
</dbReference>
<dbReference type="PANTHER" id="PTHR32282:SF27">
    <property type="entry name" value="PENICILLIN-BINDING PROTEIN 1A"/>
    <property type="match status" value="1"/>
</dbReference>
<dbReference type="UniPathway" id="UPA00219"/>
<dbReference type="EC" id="2.4.99.28" evidence="24"/>
<evidence type="ECO:0000256" key="5">
    <source>
        <dbReference type="ARBA" id="ARBA00012448"/>
    </source>
</evidence>
<dbReference type="GO" id="GO:0008360">
    <property type="term" value="P:regulation of cell shape"/>
    <property type="evidence" value="ECO:0007669"/>
    <property type="project" value="UniProtKB-KW"/>
</dbReference>
<keyword evidence="12" id="KW-0808">Transferase</keyword>
<evidence type="ECO:0000256" key="8">
    <source>
        <dbReference type="ARBA" id="ARBA00022519"/>
    </source>
</evidence>
<evidence type="ECO:0000256" key="1">
    <source>
        <dbReference type="ARBA" id="ARBA00004249"/>
    </source>
</evidence>
<keyword evidence="8" id="KW-0997">Cell inner membrane</keyword>
<dbReference type="Proteomes" id="UP000266091">
    <property type="component" value="Unassembled WGS sequence"/>
</dbReference>
<evidence type="ECO:0000256" key="4">
    <source>
        <dbReference type="ARBA" id="ARBA00007739"/>
    </source>
</evidence>
<feature type="domain" description="Penicillin-binding protein OB-like" evidence="31">
    <location>
        <begin position="348"/>
        <end position="450"/>
    </location>
</feature>
<evidence type="ECO:0000256" key="23">
    <source>
        <dbReference type="ARBA" id="ARBA00034000"/>
    </source>
</evidence>
<dbReference type="EC" id="3.4.16.4" evidence="5"/>
<dbReference type="GO" id="GO:0005886">
    <property type="term" value="C:plasma membrane"/>
    <property type="evidence" value="ECO:0007669"/>
    <property type="project" value="UniProtKB-SubCell"/>
</dbReference>
<comment type="subcellular location">
    <subcellularLocation>
        <location evidence="1">Cell inner membrane</location>
        <topology evidence="1">Single-pass type II membrane protein</topology>
    </subcellularLocation>
</comment>
<evidence type="ECO:0000256" key="9">
    <source>
        <dbReference type="ARBA" id="ARBA00022645"/>
    </source>
</evidence>
<dbReference type="SUPFAM" id="SSF56601">
    <property type="entry name" value="beta-lactamase/transpeptidase-like"/>
    <property type="match status" value="1"/>
</dbReference>
<dbReference type="GO" id="GO:0046677">
    <property type="term" value="P:response to antibiotic"/>
    <property type="evidence" value="ECO:0007669"/>
    <property type="project" value="UniProtKB-KW"/>
</dbReference>
<dbReference type="NCBIfam" id="TIGR02074">
    <property type="entry name" value="PBP_1a_fam"/>
    <property type="match status" value="1"/>
</dbReference>
<proteinExistence type="inferred from homology"/>
<dbReference type="EMBL" id="BGZJ01000001">
    <property type="protein sequence ID" value="GBO93163.1"/>
    <property type="molecule type" value="Genomic_DNA"/>
</dbReference>
<evidence type="ECO:0000313" key="32">
    <source>
        <dbReference type="EMBL" id="GBO93163.1"/>
    </source>
</evidence>
<dbReference type="Pfam" id="PF17092">
    <property type="entry name" value="PCB_OB"/>
    <property type="match status" value="1"/>
</dbReference>
<evidence type="ECO:0000256" key="3">
    <source>
        <dbReference type="ARBA" id="ARBA00007090"/>
    </source>
</evidence>
<evidence type="ECO:0000256" key="12">
    <source>
        <dbReference type="ARBA" id="ARBA00022679"/>
    </source>
</evidence>
<evidence type="ECO:0000256" key="6">
    <source>
        <dbReference type="ARBA" id="ARBA00018638"/>
    </source>
</evidence>
<dbReference type="GO" id="GO:0006508">
    <property type="term" value="P:proteolysis"/>
    <property type="evidence" value="ECO:0007669"/>
    <property type="project" value="UniProtKB-KW"/>
</dbReference>
<dbReference type="AlphaFoldDB" id="A0A388SBZ8"/>
<comment type="pathway">
    <text evidence="2">Cell wall biogenesis; peptidoglycan biosynthesis.</text>
</comment>
<evidence type="ECO:0000256" key="19">
    <source>
        <dbReference type="ARBA" id="ARBA00023136"/>
    </source>
</evidence>
<keyword evidence="18 28" id="KW-1133">Transmembrane helix</keyword>
<comment type="caution">
    <text evidence="32">The sequence shown here is derived from an EMBL/GenBank/DDBJ whole genome shotgun (WGS) entry which is preliminary data.</text>
</comment>
<keyword evidence="14" id="KW-0378">Hydrolase</keyword>
<evidence type="ECO:0000256" key="18">
    <source>
        <dbReference type="ARBA" id="ARBA00022989"/>
    </source>
</evidence>
<dbReference type="InterPro" id="IPR036950">
    <property type="entry name" value="PBP_transglycosylase"/>
</dbReference>
<feature type="transmembrane region" description="Helical" evidence="28">
    <location>
        <begin position="29"/>
        <end position="56"/>
    </location>
</feature>
<keyword evidence="10" id="KW-0645">Protease</keyword>
<comment type="similarity">
    <text evidence="3">In the C-terminal section; belongs to the transpeptidase family.</text>
</comment>
<keyword evidence="16" id="KW-0735">Signal-anchor</keyword>
<dbReference type="SUPFAM" id="SSF53955">
    <property type="entry name" value="Lysozyme-like"/>
    <property type="match status" value="1"/>
</dbReference>
<keyword evidence="11" id="KW-0328">Glycosyltransferase</keyword>
<evidence type="ECO:0000256" key="20">
    <source>
        <dbReference type="ARBA" id="ARBA00023251"/>
    </source>
</evidence>
<dbReference type="Gene3D" id="3.40.710.10">
    <property type="entry name" value="DD-peptidase/beta-lactamase superfamily"/>
    <property type="match status" value="2"/>
</dbReference>
<dbReference type="GO" id="GO:0009002">
    <property type="term" value="F:serine-type D-Ala-D-Ala carboxypeptidase activity"/>
    <property type="evidence" value="ECO:0007669"/>
    <property type="project" value="UniProtKB-EC"/>
</dbReference>
<reference evidence="32 33" key="1">
    <citation type="journal article" date="2018" name="Int. J. Syst. Evol. Microbiol.">
        <title>Mesosutterella multiformis gen. nov., sp. nov., a member of the family Sutterellaceae and Sutterella megalosphaeroides sp. nov., isolated from human faeces.</title>
        <authorList>
            <person name="Sakamoto M."/>
            <person name="Ikeyama N."/>
            <person name="Kunihiro T."/>
            <person name="Iino T."/>
            <person name="Yuki M."/>
            <person name="Ohkuma M."/>
        </authorList>
    </citation>
    <scope>NUCLEOTIDE SEQUENCE [LARGE SCALE GENOMIC DNA]</scope>
    <source>
        <strain evidence="32 33">4NBBH2</strain>
    </source>
</reference>
<evidence type="ECO:0000256" key="21">
    <source>
        <dbReference type="ARBA" id="ARBA00023268"/>
    </source>
</evidence>
<evidence type="ECO:0000256" key="26">
    <source>
        <dbReference type="ARBA" id="ARBA00060592"/>
    </source>
</evidence>
<feature type="domain" description="Glycosyl transferase family 51" evidence="30">
    <location>
        <begin position="80"/>
        <end position="254"/>
    </location>
</feature>
<keyword evidence="15" id="KW-0133">Cell shape</keyword>
<evidence type="ECO:0000256" key="15">
    <source>
        <dbReference type="ARBA" id="ARBA00022960"/>
    </source>
</evidence>
<evidence type="ECO:0000313" key="33">
    <source>
        <dbReference type="Proteomes" id="UP000266091"/>
    </source>
</evidence>
<keyword evidence="20" id="KW-0046">Antibiotic resistance</keyword>
<comment type="similarity">
    <text evidence="4">In the N-terminal section; belongs to the glycosyltransferase 51 family.</text>
</comment>
<evidence type="ECO:0000259" key="30">
    <source>
        <dbReference type="Pfam" id="PF00912"/>
    </source>
</evidence>
<evidence type="ECO:0000256" key="22">
    <source>
        <dbReference type="ARBA" id="ARBA00023316"/>
    </source>
</evidence>
<evidence type="ECO:0000256" key="7">
    <source>
        <dbReference type="ARBA" id="ARBA00022475"/>
    </source>
</evidence>
<dbReference type="InterPro" id="IPR031376">
    <property type="entry name" value="PCB_OB"/>
</dbReference>
<keyword evidence="21" id="KW-0511">Multifunctional enzyme</keyword>
<dbReference type="InterPro" id="IPR050396">
    <property type="entry name" value="Glycosyltr_51/Transpeptidase"/>
</dbReference>
<dbReference type="Gene3D" id="1.10.3810.10">
    <property type="entry name" value="Biosynthetic peptidoglycan transglycosylase-like"/>
    <property type="match status" value="1"/>
</dbReference>
<dbReference type="InterPro" id="IPR001460">
    <property type="entry name" value="PCN-bd_Tpept"/>
</dbReference>
<evidence type="ECO:0000256" key="13">
    <source>
        <dbReference type="ARBA" id="ARBA00022692"/>
    </source>
</evidence>
<evidence type="ECO:0000256" key="25">
    <source>
        <dbReference type="ARBA" id="ARBA00049902"/>
    </source>
</evidence>
<dbReference type="GO" id="GO:0009252">
    <property type="term" value="P:peptidoglycan biosynthetic process"/>
    <property type="evidence" value="ECO:0007669"/>
    <property type="project" value="UniProtKB-UniPathway"/>
</dbReference>
<evidence type="ECO:0000256" key="16">
    <source>
        <dbReference type="ARBA" id="ARBA00022968"/>
    </source>
</evidence>
<comment type="pathway">
    <text evidence="26">Glycan biosynthesis.</text>
</comment>
<comment type="catalytic activity">
    <reaction evidence="25">
        <text>[GlcNAc-(1-&gt;4)-Mur2Ac(oyl-L-Ala-gamma-D-Glu-L-Lys-D-Ala-D-Ala)](n)-di-trans,octa-cis-undecaprenyl diphosphate + beta-D-GlcNAc-(1-&gt;4)-Mur2Ac(oyl-L-Ala-gamma-D-Glu-L-Lys-D-Ala-D-Ala)-di-trans,octa-cis-undecaprenyl diphosphate = [GlcNAc-(1-&gt;4)-Mur2Ac(oyl-L-Ala-gamma-D-Glu-L-Lys-D-Ala-D-Ala)](n+1)-di-trans,octa-cis-undecaprenyl diphosphate + di-trans,octa-cis-undecaprenyl diphosphate + H(+)</text>
        <dbReference type="Rhea" id="RHEA:23708"/>
        <dbReference type="Rhea" id="RHEA-COMP:9602"/>
        <dbReference type="Rhea" id="RHEA-COMP:9603"/>
        <dbReference type="ChEBI" id="CHEBI:15378"/>
        <dbReference type="ChEBI" id="CHEBI:58405"/>
        <dbReference type="ChEBI" id="CHEBI:60033"/>
        <dbReference type="ChEBI" id="CHEBI:78435"/>
        <dbReference type="EC" id="2.4.99.28"/>
    </reaction>
</comment>
<dbReference type="InterPro" id="IPR012338">
    <property type="entry name" value="Beta-lactam/transpept-like"/>
</dbReference>
<feature type="domain" description="Penicillin-binding protein transpeptidase" evidence="29">
    <location>
        <begin position="454"/>
        <end position="720"/>
    </location>
</feature>
<dbReference type="Pfam" id="PF00912">
    <property type="entry name" value="Transgly"/>
    <property type="match status" value="1"/>
</dbReference>
<keyword evidence="13 28" id="KW-0812">Transmembrane</keyword>
<keyword evidence="17" id="KW-0573">Peptidoglycan synthesis</keyword>
<keyword evidence="22" id="KW-0961">Cell wall biogenesis/degradation</keyword>
<keyword evidence="7" id="KW-1003">Cell membrane</keyword>
<keyword evidence="19 28" id="KW-0472">Membrane</keyword>
<dbReference type="InterPro" id="IPR023346">
    <property type="entry name" value="Lysozyme-like_dom_sf"/>
</dbReference>
<gene>
    <name evidence="32" type="ORF">MESMUL_05170</name>
</gene>
<evidence type="ECO:0000256" key="10">
    <source>
        <dbReference type="ARBA" id="ARBA00022670"/>
    </source>
</evidence>
<dbReference type="FunFam" id="1.10.3810.10:FF:000003">
    <property type="entry name" value="Penicillin-binding protein 1a"/>
    <property type="match status" value="1"/>
</dbReference>
<dbReference type="GO" id="GO:0008955">
    <property type="term" value="F:peptidoglycan glycosyltransferase activity"/>
    <property type="evidence" value="ECO:0007669"/>
    <property type="project" value="UniProtKB-EC"/>
</dbReference>
<protein>
    <recommendedName>
        <fullName evidence="6">Penicillin-binding protein 1A</fullName>
        <ecNumber evidence="24">2.4.99.28</ecNumber>
        <ecNumber evidence="5">3.4.16.4</ecNumber>
    </recommendedName>
</protein>
<keyword evidence="9" id="KW-0121">Carboxypeptidase</keyword>
<dbReference type="InterPro" id="IPR001264">
    <property type="entry name" value="Glyco_trans_51"/>
</dbReference>
<organism evidence="32 33">
    <name type="scientific">Mesosutterella multiformis</name>
    <dbReference type="NCBI Taxonomy" id="2259133"/>
    <lineage>
        <taxon>Bacteria</taxon>
        <taxon>Pseudomonadati</taxon>
        <taxon>Pseudomonadota</taxon>
        <taxon>Betaproteobacteria</taxon>
        <taxon>Burkholderiales</taxon>
        <taxon>Sutterellaceae</taxon>
        <taxon>Mesosutterella</taxon>
    </lineage>
</organism>
<evidence type="ECO:0000256" key="28">
    <source>
        <dbReference type="SAM" id="Phobius"/>
    </source>
</evidence>
<accession>A0A388SBZ8</accession>
<evidence type="ECO:0000259" key="29">
    <source>
        <dbReference type="Pfam" id="PF00905"/>
    </source>
</evidence>
<evidence type="ECO:0000256" key="2">
    <source>
        <dbReference type="ARBA" id="ARBA00004752"/>
    </source>
</evidence>
<evidence type="ECO:0000259" key="31">
    <source>
        <dbReference type="Pfam" id="PF17092"/>
    </source>
</evidence>
<sequence length="790" mass="86311">MRDIPAGISASVNNLDNTPKKKRSLSRTLVWLGGMITACVACGLLLFTFLFAIVYAQLPDMTSLRTYQPKLPLKIWSADGQLLAEYGEERRDYVPIQELPRQVKLAILAAEDSDFYEHSGVDLSGIGRALVTNIITGRKGQGGSTITMQVARNCFLSSEKSYMRKLYEIAIATKLEHELTKDQILEIYVNQIYLGQRAYGFGSASQTYFGKPLKDLSVGEAATLAGLPVAPSAYNPVVNNRRATMRRNYVLGRMATLGFISEQTSQQEQAKPVYVKDAIAEAIAGRHSVQLHAEYATELARQLVYDIFKDDAYTRGLNVYLTINSNDQKAAYNAVRANIISFDRAHGYRGAEAQMTLPANPADQEKAVKEALRKVISSPNLLPAVVLSTSPQIKAVFASGKTITLDRASNSFGAAYLKSSAPEALRIRPGAVIRVSHTNSGWTLAQVPQVQTGFMATDFRNGATRALVGGFDYDLNMFNHVTQAWRQPGSSFKPFVYSASLEKGFTPNTILQDTPFTVDARQAGGTAWSPKNYDGRFEGPMPLHTALEKSENIPVVRVMDAIGPKYAQEFITRFGFPASRHSPTLSTALGSGTVTIWQMCEAYSIFANGGYRVQPYLIDKIVDESGRVIMTQANRESGDETIRAIPARNAFVMSTLLNDVARRGTAARAGSALGRPDVGAKTGTSNDSNDAWFAGFAGNLVAVGWMGYDQMHSLGSRATGGTLVQPVWIDFMKTATRGQPIFNRLPPPGVRQSDGEWVYSESREVSHDSASPSGEKSESSDPLNSLLKLF</sequence>
<dbReference type="RefSeq" id="WP_116269608.1">
    <property type="nucleotide sequence ID" value="NZ_BGZJ01000001.1"/>
</dbReference>
<dbReference type="GO" id="GO:0008658">
    <property type="term" value="F:penicillin binding"/>
    <property type="evidence" value="ECO:0007669"/>
    <property type="project" value="InterPro"/>
</dbReference>
<comment type="catalytic activity">
    <reaction evidence="23">
        <text>Preferential cleavage: (Ac)2-L-Lys-D-Ala-|-D-Ala. Also transpeptidation of peptidyl-alanyl moieties that are N-acyl substituents of D-alanine.</text>
        <dbReference type="EC" id="3.4.16.4"/>
    </reaction>
</comment>
<feature type="region of interest" description="Disordered" evidence="27">
    <location>
        <begin position="740"/>
        <end position="790"/>
    </location>
</feature>
<name>A0A388SBZ8_9BURK</name>
<evidence type="ECO:0000256" key="17">
    <source>
        <dbReference type="ARBA" id="ARBA00022984"/>
    </source>
</evidence>
<evidence type="ECO:0000256" key="24">
    <source>
        <dbReference type="ARBA" id="ARBA00044770"/>
    </source>
</evidence>